<dbReference type="EMBL" id="BAAAPN010000047">
    <property type="protein sequence ID" value="GAA1760506.1"/>
    <property type="molecule type" value="Genomic_DNA"/>
</dbReference>
<comment type="caution">
    <text evidence="1">The sequence shown here is derived from an EMBL/GenBank/DDBJ whole genome shotgun (WGS) entry which is preliminary data.</text>
</comment>
<proteinExistence type="predicted"/>
<sequence>MEGRREIEFAMGIRIERGEVAVDLASAADPAQGVIDHRAIAPFPVCGRLEWRTPTLGAAAGRQPVRALPI</sequence>
<protein>
    <submittedName>
        <fullName evidence="1">Uncharacterized protein</fullName>
    </submittedName>
</protein>
<organism evidence="1 2">
    <name type="scientific">Nostocoides vanveenii</name>
    <dbReference type="NCBI Taxonomy" id="330835"/>
    <lineage>
        <taxon>Bacteria</taxon>
        <taxon>Bacillati</taxon>
        <taxon>Actinomycetota</taxon>
        <taxon>Actinomycetes</taxon>
        <taxon>Micrococcales</taxon>
        <taxon>Intrasporangiaceae</taxon>
        <taxon>Nostocoides</taxon>
    </lineage>
</organism>
<evidence type="ECO:0000313" key="1">
    <source>
        <dbReference type="EMBL" id="GAA1760506.1"/>
    </source>
</evidence>
<name>A0ABP4WUD1_9MICO</name>
<gene>
    <name evidence="1" type="ORF">GCM10009810_20010</name>
</gene>
<keyword evidence="2" id="KW-1185">Reference proteome</keyword>
<accession>A0ABP4WUD1</accession>
<dbReference type="Proteomes" id="UP001501475">
    <property type="component" value="Unassembled WGS sequence"/>
</dbReference>
<evidence type="ECO:0000313" key="2">
    <source>
        <dbReference type="Proteomes" id="UP001501475"/>
    </source>
</evidence>
<reference evidence="2" key="1">
    <citation type="journal article" date="2019" name="Int. J. Syst. Evol. Microbiol.">
        <title>The Global Catalogue of Microorganisms (GCM) 10K type strain sequencing project: providing services to taxonomists for standard genome sequencing and annotation.</title>
        <authorList>
            <consortium name="The Broad Institute Genomics Platform"/>
            <consortium name="The Broad Institute Genome Sequencing Center for Infectious Disease"/>
            <person name="Wu L."/>
            <person name="Ma J."/>
        </authorList>
    </citation>
    <scope>NUCLEOTIDE SEQUENCE [LARGE SCALE GENOMIC DNA]</scope>
    <source>
        <strain evidence="2">JCM 15591</strain>
    </source>
</reference>